<dbReference type="InterPro" id="IPR032675">
    <property type="entry name" value="LRR_dom_sf"/>
</dbReference>
<dbReference type="Gene3D" id="1.10.8.430">
    <property type="entry name" value="Helical domain of apoptotic protease-activating factors"/>
    <property type="match status" value="1"/>
</dbReference>
<dbReference type="FunFam" id="1.10.10.10:FF:000322">
    <property type="entry name" value="Probable disease resistance protein At1g63360"/>
    <property type="match status" value="1"/>
</dbReference>
<proteinExistence type="predicted"/>
<name>A0A0R0F9Y9_SOYBN</name>
<accession>A0A0R0F9Y9</accession>
<dbReference type="SUPFAM" id="SSF52540">
    <property type="entry name" value="P-loop containing nucleoside triphosphate hydrolases"/>
    <property type="match status" value="1"/>
</dbReference>
<dbReference type="AlphaFoldDB" id="A0A0R0F9Y9"/>
<feature type="domain" description="Disease resistance protein winged helix" evidence="6">
    <location>
        <begin position="425"/>
        <end position="496"/>
    </location>
</feature>
<evidence type="ECO:0000256" key="2">
    <source>
        <dbReference type="ARBA" id="ARBA00022741"/>
    </source>
</evidence>
<keyword evidence="1" id="KW-0677">Repeat</keyword>
<dbReference type="InterPro" id="IPR002182">
    <property type="entry name" value="NB-ARC"/>
</dbReference>
<reference evidence="9" key="2">
    <citation type="submission" date="2018-02" db="UniProtKB">
        <authorList>
            <consortium name="EnsemblPlants"/>
        </authorList>
    </citation>
    <scope>IDENTIFICATION</scope>
    <source>
        <strain evidence="9">Williams 82</strain>
    </source>
</reference>
<gene>
    <name evidence="8" type="ORF">GLYMA_18G093900</name>
</gene>
<dbReference type="Gene3D" id="1.10.10.10">
    <property type="entry name" value="Winged helix-like DNA-binding domain superfamily/Winged helix DNA-binding domain"/>
    <property type="match status" value="1"/>
</dbReference>
<dbReference type="OMA" id="DTHAWIV"/>
<evidence type="ECO:0000259" key="5">
    <source>
        <dbReference type="Pfam" id="PF18052"/>
    </source>
</evidence>
<dbReference type="Gramene" id="KRG98724">
    <property type="protein sequence ID" value="KRG98724"/>
    <property type="gene ID" value="GLYMA_18G093900"/>
</dbReference>
<organism evidence="8">
    <name type="scientific">Glycine max</name>
    <name type="common">Soybean</name>
    <name type="synonym">Glycine hispida</name>
    <dbReference type="NCBI Taxonomy" id="3847"/>
    <lineage>
        <taxon>Eukaryota</taxon>
        <taxon>Viridiplantae</taxon>
        <taxon>Streptophyta</taxon>
        <taxon>Embryophyta</taxon>
        <taxon>Tracheophyta</taxon>
        <taxon>Spermatophyta</taxon>
        <taxon>Magnoliopsida</taxon>
        <taxon>eudicotyledons</taxon>
        <taxon>Gunneridae</taxon>
        <taxon>Pentapetalae</taxon>
        <taxon>rosids</taxon>
        <taxon>fabids</taxon>
        <taxon>Fabales</taxon>
        <taxon>Fabaceae</taxon>
        <taxon>Papilionoideae</taxon>
        <taxon>50 kb inversion clade</taxon>
        <taxon>NPAAA clade</taxon>
        <taxon>indigoferoid/millettioid clade</taxon>
        <taxon>Phaseoleae</taxon>
        <taxon>Glycine</taxon>
        <taxon>Glycine subgen. Soja</taxon>
    </lineage>
</organism>
<dbReference type="Pfam" id="PF23559">
    <property type="entry name" value="WHD_DRP"/>
    <property type="match status" value="1"/>
</dbReference>
<evidence type="ECO:0000259" key="6">
    <source>
        <dbReference type="Pfam" id="PF23559"/>
    </source>
</evidence>
<evidence type="ECO:0000313" key="8">
    <source>
        <dbReference type="EMBL" id="KRG98724.1"/>
    </source>
</evidence>
<reference evidence="8 9" key="1">
    <citation type="journal article" date="2010" name="Nature">
        <title>Genome sequence of the palaeopolyploid soybean.</title>
        <authorList>
            <person name="Schmutz J."/>
            <person name="Cannon S.B."/>
            <person name="Schlueter J."/>
            <person name="Ma J."/>
            <person name="Mitros T."/>
            <person name="Nelson W."/>
            <person name="Hyten D.L."/>
            <person name="Song Q."/>
            <person name="Thelen J.J."/>
            <person name="Cheng J."/>
            <person name="Xu D."/>
            <person name="Hellsten U."/>
            <person name="May G.D."/>
            <person name="Yu Y."/>
            <person name="Sakurai T."/>
            <person name="Umezawa T."/>
            <person name="Bhattacharyya M.K."/>
            <person name="Sandhu D."/>
            <person name="Valliyodan B."/>
            <person name="Lindquist E."/>
            <person name="Peto M."/>
            <person name="Grant D."/>
            <person name="Shu S."/>
            <person name="Goodstein D."/>
            <person name="Barry K."/>
            <person name="Futrell-Griggs M."/>
            <person name="Abernathy B."/>
            <person name="Du J."/>
            <person name="Tian Z."/>
            <person name="Zhu L."/>
            <person name="Gill N."/>
            <person name="Joshi T."/>
            <person name="Libault M."/>
            <person name="Sethuraman A."/>
            <person name="Zhang X.-C."/>
            <person name="Shinozaki K."/>
            <person name="Nguyen H.T."/>
            <person name="Wing R.A."/>
            <person name="Cregan P."/>
            <person name="Specht J."/>
            <person name="Grimwood J."/>
            <person name="Rokhsar D."/>
            <person name="Stacey G."/>
            <person name="Shoemaker R.C."/>
            <person name="Jackson S.A."/>
        </authorList>
    </citation>
    <scope>NUCLEOTIDE SEQUENCE [LARGE SCALE GENOMIC DNA]</scope>
    <source>
        <strain evidence="9">cv. Williams 82</strain>
        <tissue evidence="8">Callus</tissue>
    </source>
</reference>
<feature type="domain" description="Disease resistance R13L4/SHOC-2-like LRR" evidence="7">
    <location>
        <begin position="542"/>
        <end position="856"/>
    </location>
</feature>
<dbReference type="EnsemblPlants" id="KRG98724">
    <property type="protein sequence ID" value="KRG98724"/>
    <property type="gene ID" value="GLYMA_18G093900"/>
</dbReference>
<evidence type="ECO:0000313" key="10">
    <source>
        <dbReference type="Proteomes" id="UP000008827"/>
    </source>
</evidence>
<dbReference type="PANTHER" id="PTHR23155:SF1052">
    <property type="entry name" value="DISEASE RESISTANCE PROTEIN RPM1"/>
    <property type="match status" value="1"/>
</dbReference>
<keyword evidence="3" id="KW-0611">Plant defense</keyword>
<dbReference type="PRINTS" id="PR00364">
    <property type="entry name" value="DISEASERSIST"/>
</dbReference>
<evidence type="ECO:0008006" key="11">
    <source>
        <dbReference type="Google" id="ProtNLM"/>
    </source>
</evidence>
<dbReference type="PANTHER" id="PTHR23155">
    <property type="entry name" value="DISEASE RESISTANCE PROTEIN RP"/>
    <property type="match status" value="1"/>
</dbReference>
<dbReference type="SMR" id="A0A0R0F9Y9"/>
<dbReference type="Gene3D" id="3.80.10.10">
    <property type="entry name" value="Ribonuclease Inhibitor"/>
    <property type="match status" value="1"/>
</dbReference>
<evidence type="ECO:0000256" key="3">
    <source>
        <dbReference type="ARBA" id="ARBA00022821"/>
    </source>
</evidence>
<keyword evidence="2" id="KW-0547">Nucleotide-binding</keyword>
<dbReference type="SUPFAM" id="SSF52058">
    <property type="entry name" value="L domain-like"/>
    <property type="match status" value="1"/>
</dbReference>
<dbReference type="InterPro" id="IPR055414">
    <property type="entry name" value="LRR_R13L4/SHOC2-like"/>
</dbReference>
<dbReference type="InterPro" id="IPR042197">
    <property type="entry name" value="Apaf_helical"/>
</dbReference>
<sequence length="919" mass="105508">MEKLQEIAASLAVDYLLPPLKKAVNSVMEVPKDVADMKDKLDGIQAIIHDVDKMAAAEEGKSRDEIKAKVKQLVKTSFRMEDIIDEYTIHEEKELGEDPGCAALPCKAIDFVKTTASLLQFAYMNEDVKSEFRRINERNGNEDTSQMKSFGGNQNTFDNLRMAPLYLKEAKVVGFDGPRDTLEKWLKEGRKKRTVISVVGMGELGKTTLAKKVFGKVRTHFTLHAWITVSQSYTIEGQLRDLLLKFVEEEKRVDHSQSDYSTMDKKSLIDQVRNRLRHKRYVVVFDDVWNNCFWQQMEFALIDNENGSTILITTRNQDVVNSCKRSAVIQVHELQPLTLEKSLELFYTKAFGSEFDGHYPSNLKDIYTEIVKKCHGLPLAIVRFYQNLSSELGKNPSLSPVKKILNFSYHDLPYNLKPCFLYFGIYPEDYEVERGRLIPQWIAEGFVKSEATKTLEEVAEKYLNELIQRSLVQVSSFTKGGKIKGCRVHDLLHEIIREKNEDLRFCHSASERENLPRSGMIRRLTIASGSNNLMGSVVNSSIRSLHVFSDEELSESLVKRMPTNYRLLRVLHFEGDSLYKYVPLTENFWDLSLLTYLSLKNSKIENLPKSIGLLHNLETLDLRQFVVRMMPREFYKLKKSRHLLAHDRLFGLFGGLQMEGGIGVLMSLQTLRDMDAEEVMKELERLTQLRVLGLTNVREEFTSSLCSLINKLQHLEKLYINAKYILGVNDLQFDVCAPVLQKVRIVGVLMEFPNWVAKLQNLVTLSLLQTYLPNLSSLCLLKFSYIGEILQFPNRGFQNLKQILLNRLISLKSIVIEDGALPSLEKLKLVDIPRLKKVPSGLSKLPKLEVFHVIDMSDEFKENFHLNRGQHQWRIGILDNRWRCCYCCWTRHGCLGNQIGVYFGITTLHISLSLGIIVA</sequence>
<protein>
    <recommendedName>
        <fullName evidence="11">NB-ARC domain-containing protein</fullName>
    </recommendedName>
</protein>
<dbReference type="InterPro" id="IPR036388">
    <property type="entry name" value="WH-like_DNA-bd_sf"/>
</dbReference>
<dbReference type="EMBL" id="CM000851">
    <property type="protein sequence ID" value="KRG98724.1"/>
    <property type="molecule type" value="Genomic_DNA"/>
</dbReference>
<dbReference type="Gene3D" id="1.20.5.4130">
    <property type="match status" value="1"/>
</dbReference>
<evidence type="ECO:0000313" key="9">
    <source>
        <dbReference type="EnsemblPlants" id="KRG98724"/>
    </source>
</evidence>
<dbReference type="InterPro" id="IPR058922">
    <property type="entry name" value="WHD_DRP"/>
</dbReference>
<evidence type="ECO:0000256" key="1">
    <source>
        <dbReference type="ARBA" id="ARBA00022737"/>
    </source>
</evidence>
<feature type="domain" description="NB-ARC" evidence="4">
    <location>
        <begin position="180"/>
        <end position="352"/>
    </location>
</feature>
<dbReference type="Pfam" id="PF18052">
    <property type="entry name" value="Rx_N"/>
    <property type="match status" value="1"/>
</dbReference>
<evidence type="ECO:0000259" key="4">
    <source>
        <dbReference type="Pfam" id="PF00931"/>
    </source>
</evidence>
<keyword evidence="10" id="KW-1185">Reference proteome</keyword>
<dbReference type="Pfam" id="PF00931">
    <property type="entry name" value="NB-ARC"/>
    <property type="match status" value="1"/>
</dbReference>
<dbReference type="Proteomes" id="UP000008827">
    <property type="component" value="Chromosome 18"/>
</dbReference>
<reference evidence="8" key="3">
    <citation type="submission" date="2018-07" db="EMBL/GenBank/DDBJ databases">
        <title>WGS assembly of Glycine max.</title>
        <authorList>
            <person name="Schmutz J."/>
            <person name="Cannon S."/>
            <person name="Schlueter J."/>
            <person name="Ma J."/>
            <person name="Mitros T."/>
            <person name="Nelson W."/>
            <person name="Hyten D."/>
            <person name="Song Q."/>
            <person name="Thelen J."/>
            <person name="Cheng J."/>
            <person name="Xu D."/>
            <person name="Hellsten U."/>
            <person name="May G."/>
            <person name="Yu Y."/>
            <person name="Sakurai T."/>
            <person name="Umezawa T."/>
            <person name="Bhattacharyya M."/>
            <person name="Sandhu D."/>
            <person name="Valliyodan B."/>
            <person name="Lindquist E."/>
            <person name="Peto M."/>
            <person name="Grant D."/>
            <person name="Shu S."/>
            <person name="Goodstein D."/>
            <person name="Barry K."/>
            <person name="Futrell-Griggs M."/>
            <person name="Abernathy B."/>
            <person name="Du J."/>
            <person name="Tian Z."/>
            <person name="Zhu L."/>
            <person name="Gill N."/>
            <person name="Joshi T."/>
            <person name="Libault M."/>
            <person name="Sethuraman A."/>
            <person name="Zhang X."/>
            <person name="Shinozaki K."/>
            <person name="Nguyen H."/>
            <person name="Wing R."/>
            <person name="Cregan P."/>
            <person name="Specht J."/>
            <person name="Grimwood J."/>
            <person name="Rokhsar D."/>
            <person name="Stacey G."/>
            <person name="Shoemaker R."/>
            <person name="Jackson S."/>
        </authorList>
    </citation>
    <scope>NUCLEOTIDE SEQUENCE</scope>
    <source>
        <tissue evidence="8">Callus</tissue>
    </source>
</reference>
<dbReference type="STRING" id="3847.A0A0R0F9Y9"/>
<dbReference type="FunFam" id="3.40.50.300:FF:001091">
    <property type="entry name" value="Probable disease resistance protein At1g61300"/>
    <property type="match status" value="1"/>
</dbReference>
<dbReference type="OrthoDB" id="656806at2759"/>
<dbReference type="InParanoid" id="A0A0R0F9Y9"/>
<dbReference type="InterPro" id="IPR041118">
    <property type="entry name" value="Rx_N"/>
</dbReference>
<feature type="domain" description="Disease resistance N-terminal" evidence="5">
    <location>
        <begin position="10"/>
        <end position="94"/>
    </location>
</feature>
<evidence type="ECO:0000259" key="7">
    <source>
        <dbReference type="Pfam" id="PF23598"/>
    </source>
</evidence>
<dbReference type="GO" id="GO:0043531">
    <property type="term" value="F:ADP binding"/>
    <property type="evidence" value="ECO:0007669"/>
    <property type="project" value="InterPro"/>
</dbReference>
<dbReference type="InterPro" id="IPR027417">
    <property type="entry name" value="P-loop_NTPase"/>
</dbReference>
<dbReference type="InterPro" id="IPR044974">
    <property type="entry name" value="Disease_R_plants"/>
</dbReference>
<dbReference type="GO" id="GO:0098542">
    <property type="term" value="P:defense response to other organism"/>
    <property type="evidence" value="ECO:0000318"/>
    <property type="project" value="GO_Central"/>
</dbReference>
<dbReference type="Pfam" id="PF23598">
    <property type="entry name" value="LRR_14"/>
    <property type="match status" value="1"/>
</dbReference>
<dbReference type="Gene3D" id="3.40.50.300">
    <property type="entry name" value="P-loop containing nucleotide triphosphate hydrolases"/>
    <property type="match status" value="1"/>
</dbReference>